<feature type="compositionally biased region" description="Basic and acidic residues" evidence="1">
    <location>
        <begin position="62"/>
        <end position="77"/>
    </location>
</feature>
<comment type="caution">
    <text evidence="2">The sequence shown here is derived from an EMBL/GenBank/DDBJ whole genome shotgun (WGS) entry which is preliminary data.</text>
</comment>
<feature type="region of interest" description="Disordered" evidence="1">
    <location>
        <begin position="147"/>
        <end position="195"/>
    </location>
</feature>
<evidence type="ECO:0000256" key="1">
    <source>
        <dbReference type="SAM" id="MobiDB-lite"/>
    </source>
</evidence>
<name>A0A1B7P3A3_9EURO</name>
<feature type="region of interest" description="Disordered" evidence="1">
    <location>
        <begin position="276"/>
        <end position="546"/>
    </location>
</feature>
<dbReference type="AlphaFoldDB" id="A0A1B7P3A3"/>
<dbReference type="Proteomes" id="UP000091918">
    <property type="component" value="Unassembled WGS sequence"/>
</dbReference>
<dbReference type="PANTHER" id="PTHR48125">
    <property type="entry name" value="LP07818P1"/>
    <property type="match status" value="1"/>
</dbReference>
<organism evidence="2 3">
    <name type="scientific">Emergomyces africanus</name>
    <dbReference type="NCBI Taxonomy" id="1955775"/>
    <lineage>
        <taxon>Eukaryota</taxon>
        <taxon>Fungi</taxon>
        <taxon>Dikarya</taxon>
        <taxon>Ascomycota</taxon>
        <taxon>Pezizomycotina</taxon>
        <taxon>Eurotiomycetes</taxon>
        <taxon>Eurotiomycetidae</taxon>
        <taxon>Onygenales</taxon>
        <taxon>Ajellomycetaceae</taxon>
        <taxon>Emergomyces</taxon>
    </lineage>
</organism>
<dbReference type="EMBL" id="LGUA01000166">
    <property type="protein sequence ID" value="OAX83522.1"/>
    <property type="molecule type" value="Genomic_DNA"/>
</dbReference>
<feature type="compositionally biased region" description="Low complexity" evidence="1">
    <location>
        <begin position="284"/>
        <end position="295"/>
    </location>
</feature>
<dbReference type="PANTHER" id="PTHR48125:SF12">
    <property type="entry name" value="AT HOOK TRANSCRIPTION FACTOR FAMILY-RELATED"/>
    <property type="match status" value="1"/>
</dbReference>
<proteinExistence type="predicted"/>
<reference evidence="2 3" key="1">
    <citation type="submission" date="2015-07" db="EMBL/GenBank/DDBJ databases">
        <title>Emmonsia species relationships and genome sequence.</title>
        <authorList>
            <person name="Cuomo C.A."/>
            <person name="Schwartz I.S."/>
            <person name="Kenyon C."/>
            <person name="de Hoog G.S."/>
            <person name="Govender N.P."/>
            <person name="Botha A."/>
            <person name="Moreno L."/>
            <person name="de Vries M."/>
            <person name="Munoz J.F."/>
            <person name="Stielow J.B."/>
        </authorList>
    </citation>
    <scope>NUCLEOTIDE SEQUENCE [LARGE SCALE GENOMIC DNA]</scope>
    <source>
        <strain evidence="2 3">CBS 136260</strain>
    </source>
</reference>
<accession>A0A1B7P3A3</accession>
<feature type="compositionally biased region" description="Low complexity" evidence="1">
    <location>
        <begin position="323"/>
        <end position="334"/>
    </location>
</feature>
<evidence type="ECO:0000313" key="3">
    <source>
        <dbReference type="Proteomes" id="UP000091918"/>
    </source>
</evidence>
<feature type="region of interest" description="Disordered" evidence="1">
    <location>
        <begin position="28"/>
        <end position="80"/>
    </location>
</feature>
<sequence length="546" mass="62556">MASGINFLRGNALPQIIDALQRLQNDPELLAREREQYLDSPPPYSSGETTQPPSPPRPPRPLSERERRWQREEERRNSTPGRQFRYQWRREYDLLIEQIDRRTERRKYTLPFNRELDLMENAQNNVKNRWIEQGIWNDKWTFFTFGPHWKHEEPPEPPPAPAAKSQSRSPSPVMPIFGRRSPERPERPKSQEPPIVYTEEQLASHERETAASRPYHQFLFQMSKEREWIEDELYSHVLDIDAKAYENVKNRWIKQKIWNPKWGDMPGMTWIHEEPDEDEADISNPPAAVPEANAAENDEQPSPSRDHPIFWRLPASEADHEQSGSSSRSPSAPRMVADSNGASPGPPSKKTKRSSRAAINQEGARVPQELASRTLRADSSSKVRKRRKRNPPRRLRNGIQDVTGSADASRRAPGNPTGTEQQEQQAEDVKPSPPASHLPQLDLRLDTGESPPVVRRSPRIKARRGTNKSTIYDTAPAPAPAFAPAPAPARRRRHRSQVNPETPADPRQRRGVLKNRSRRQEAQSSLDAQVEPRWKTRSRAKAGVVG</sequence>
<feature type="compositionally biased region" description="Basic and acidic residues" evidence="1">
    <location>
        <begin position="180"/>
        <end position="190"/>
    </location>
</feature>
<dbReference type="OrthoDB" id="5401786at2759"/>
<dbReference type="STRING" id="1658172.A0A1B7P3A3"/>
<feature type="compositionally biased region" description="Basic residues" evidence="1">
    <location>
        <begin position="456"/>
        <end position="466"/>
    </location>
</feature>
<keyword evidence="3" id="KW-1185">Reference proteome</keyword>
<gene>
    <name evidence="2" type="ORF">ACJ72_02116</name>
</gene>
<protein>
    <submittedName>
        <fullName evidence="2">Uncharacterized protein</fullName>
    </submittedName>
</protein>
<feature type="compositionally biased region" description="Basic residues" evidence="1">
    <location>
        <begin position="382"/>
        <end position="396"/>
    </location>
</feature>
<feature type="compositionally biased region" description="Pro residues" evidence="1">
    <location>
        <begin position="52"/>
        <end position="61"/>
    </location>
</feature>
<evidence type="ECO:0000313" key="2">
    <source>
        <dbReference type="EMBL" id="OAX83522.1"/>
    </source>
</evidence>
<feature type="compositionally biased region" description="Pro residues" evidence="1">
    <location>
        <begin position="477"/>
        <end position="487"/>
    </location>
</feature>